<accession>A0A6P8HPC0</accession>
<dbReference type="KEGG" id="aten:116293598"/>
<evidence type="ECO:0000256" key="3">
    <source>
        <dbReference type="ARBA" id="ARBA00012925"/>
    </source>
</evidence>
<keyword evidence="11" id="KW-1185">Reference proteome</keyword>
<feature type="signal peptide" evidence="9">
    <location>
        <begin position="1"/>
        <end position="21"/>
    </location>
</feature>
<dbReference type="RefSeq" id="XP_031556903.1">
    <property type="nucleotide sequence ID" value="XM_031701043.1"/>
</dbReference>
<dbReference type="RefSeq" id="XP_031556904.1">
    <property type="nucleotide sequence ID" value="XM_031701044.1"/>
</dbReference>
<dbReference type="GO" id="GO:0008270">
    <property type="term" value="F:zinc ion binding"/>
    <property type="evidence" value="ECO:0007669"/>
    <property type="project" value="UniProtKB-UniRule"/>
</dbReference>
<comment type="catalytic activity">
    <reaction evidence="8 9">
        <text>hydrogencarbonate + H(+) = CO2 + H2O</text>
        <dbReference type="Rhea" id="RHEA:10748"/>
        <dbReference type="ChEBI" id="CHEBI:15377"/>
        <dbReference type="ChEBI" id="CHEBI:15378"/>
        <dbReference type="ChEBI" id="CHEBI:16526"/>
        <dbReference type="ChEBI" id="CHEBI:17544"/>
        <dbReference type="EC" id="4.2.1.1"/>
    </reaction>
</comment>
<evidence type="ECO:0000256" key="7">
    <source>
        <dbReference type="ARBA" id="ARBA00023239"/>
    </source>
</evidence>
<evidence type="ECO:0000313" key="11">
    <source>
        <dbReference type="Proteomes" id="UP000515163"/>
    </source>
</evidence>
<keyword evidence="9" id="KW-0732">Signal</keyword>
<dbReference type="OrthoDB" id="5986706at2759"/>
<dbReference type="EC" id="4.2.1.1" evidence="3 9"/>
<dbReference type="FunFam" id="3.10.200.10:FF:000003">
    <property type="entry name" value="Carbonic anhydrase 12"/>
    <property type="match status" value="1"/>
</dbReference>
<dbReference type="PROSITE" id="PS51144">
    <property type="entry name" value="ALPHA_CA_2"/>
    <property type="match status" value="1"/>
</dbReference>
<dbReference type="AlphaFoldDB" id="A0A6P8HPC0"/>
<feature type="domain" description="Alpha-carbonic anhydrase" evidence="10">
    <location>
        <begin position="24"/>
        <end position="284"/>
    </location>
</feature>
<dbReference type="PROSITE" id="PS00162">
    <property type="entry name" value="ALPHA_CA_1"/>
    <property type="match status" value="1"/>
</dbReference>
<dbReference type="SMART" id="SM01057">
    <property type="entry name" value="Carb_anhydrase"/>
    <property type="match status" value="1"/>
</dbReference>
<dbReference type="PANTHER" id="PTHR18952:SF265">
    <property type="entry name" value="CARBONIC ANHYDRASE"/>
    <property type="match status" value="1"/>
</dbReference>
<comment type="similarity">
    <text evidence="2 9">Belongs to the alpha-carbonic anhydrase family.</text>
</comment>
<keyword evidence="4 9" id="KW-0479">Metal-binding</keyword>
<evidence type="ECO:0000259" key="10">
    <source>
        <dbReference type="PROSITE" id="PS51144"/>
    </source>
</evidence>
<evidence type="ECO:0000313" key="13">
    <source>
        <dbReference type="RefSeq" id="XP_031556904.1"/>
    </source>
</evidence>
<dbReference type="GO" id="GO:0005886">
    <property type="term" value="C:plasma membrane"/>
    <property type="evidence" value="ECO:0007669"/>
    <property type="project" value="TreeGrafter"/>
</dbReference>
<dbReference type="Pfam" id="PF00194">
    <property type="entry name" value="Carb_anhydrase"/>
    <property type="match status" value="1"/>
</dbReference>
<keyword evidence="5 9" id="KW-0862">Zinc</keyword>
<dbReference type="GeneID" id="116293598"/>
<evidence type="ECO:0000256" key="6">
    <source>
        <dbReference type="ARBA" id="ARBA00023180"/>
    </source>
</evidence>
<keyword evidence="6" id="KW-0325">Glycoprotein</keyword>
<name>A0A6P8HPC0_ACTTE</name>
<dbReference type="PANTHER" id="PTHR18952">
    <property type="entry name" value="CARBONIC ANHYDRASE"/>
    <property type="match status" value="1"/>
</dbReference>
<dbReference type="InterPro" id="IPR023561">
    <property type="entry name" value="Carbonic_anhydrase_a-class"/>
</dbReference>
<comment type="function">
    <text evidence="1 9">Reversible hydration of carbon dioxide.</text>
</comment>
<proteinExistence type="inferred from homology"/>
<gene>
    <name evidence="12 13 14" type="primary">LOC116293598</name>
</gene>
<dbReference type="InterPro" id="IPR018338">
    <property type="entry name" value="Carbonic_anhydrase_a-class_CS"/>
</dbReference>
<evidence type="ECO:0000256" key="5">
    <source>
        <dbReference type="ARBA" id="ARBA00022833"/>
    </source>
</evidence>
<dbReference type="RefSeq" id="XP_031556905.1">
    <property type="nucleotide sequence ID" value="XM_031701045.1"/>
</dbReference>
<evidence type="ECO:0000256" key="8">
    <source>
        <dbReference type="ARBA" id="ARBA00048348"/>
    </source>
</evidence>
<feature type="chain" id="PRO_5044519112" description="Carbonic anhydrase" evidence="9">
    <location>
        <begin position="22"/>
        <end position="318"/>
    </location>
</feature>
<protein>
    <recommendedName>
        <fullName evidence="3 9">Carbonic anhydrase</fullName>
        <ecNumber evidence="3 9">4.2.1.1</ecNumber>
    </recommendedName>
</protein>
<evidence type="ECO:0000313" key="12">
    <source>
        <dbReference type="RefSeq" id="XP_031556903.1"/>
    </source>
</evidence>
<comment type="cofactor">
    <cofactor evidence="9">
        <name>Zn(2+)</name>
        <dbReference type="ChEBI" id="CHEBI:29105"/>
    </cofactor>
</comment>
<evidence type="ECO:0000256" key="2">
    <source>
        <dbReference type="ARBA" id="ARBA00010718"/>
    </source>
</evidence>
<organism evidence="11 12">
    <name type="scientific">Actinia tenebrosa</name>
    <name type="common">Australian red waratah sea anemone</name>
    <dbReference type="NCBI Taxonomy" id="6105"/>
    <lineage>
        <taxon>Eukaryota</taxon>
        <taxon>Metazoa</taxon>
        <taxon>Cnidaria</taxon>
        <taxon>Anthozoa</taxon>
        <taxon>Hexacorallia</taxon>
        <taxon>Actiniaria</taxon>
        <taxon>Actiniidae</taxon>
        <taxon>Actinia</taxon>
    </lineage>
</organism>
<dbReference type="InterPro" id="IPR001148">
    <property type="entry name" value="CA_dom"/>
</dbReference>
<dbReference type="Proteomes" id="UP000515163">
    <property type="component" value="Unplaced"/>
</dbReference>
<reference evidence="12 13" key="1">
    <citation type="submission" date="2025-04" db="UniProtKB">
        <authorList>
            <consortium name="RefSeq"/>
        </authorList>
    </citation>
    <scope>IDENTIFICATION</scope>
    <source>
        <tissue evidence="12 13">Tentacle</tissue>
    </source>
</reference>
<dbReference type="SUPFAM" id="SSF51069">
    <property type="entry name" value="Carbonic anhydrase"/>
    <property type="match status" value="1"/>
</dbReference>
<dbReference type="Gene3D" id="3.10.200.10">
    <property type="entry name" value="Alpha carbonic anhydrase"/>
    <property type="match status" value="1"/>
</dbReference>
<evidence type="ECO:0000256" key="1">
    <source>
        <dbReference type="ARBA" id="ARBA00002904"/>
    </source>
</evidence>
<evidence type="ECO:0000256" key="9">
    <source>
        <dbReference type="RuleBase" id="RU367011"/>
    </source>
</evidence>
<dbReference type="GO" id="GO:0004089">
    <property type="term" value="F:carbonate dehydratase activity"/>
    <property type="evidence" value="ECO:0007669"/>
    <property type="project" value="UniProtKB-UniRule"/>
</dbReference>
<dbReference type="InterPro" id="IPR036398">
    <property type="entry name" value="CA_dom_sf"/>
</dbReference>
<dbReference type="CDD" id="cd00326">
    <property type="entry name" value="alpha_CA"/>
    <property type="match status" value="1"/>
</dbReference>
<sequence length="318" mass="34862">MAISLPLLCVLILTLVQPLLGASNNFNYNVSDTKYGPYGWPKTFPDFCNGSSQSPINIETSKTTHASLGQLTLTKFDTVPTGAKFKVTNNGHSYSVFLAPNTFSVSEGGLTGEFTTVQFHFHWGSDNNKGSEHTVDGKKYPAEMHFVSFNKKYSEINEALEHDDGLAVLGVIFEVGATENKALTSFLKYALNVTKPSEMTGLSMNHSLGSLLPLNTTDFYRYKGSLTTPRCNEVVTWTVFKNYATISANQLAMLRSLKDNATIALTDTFRPVQPLNSRVVQRSFKTAADDKEPDNESCLVTVTMTTILSALVVAVLLI</sequence>
<evidence type="ECO:0000313" key="14">
    <source>
        <dbReference type="RefSeq" id="XP_031556905.1"/>
    </source>
</evidence>
<keyword evidence="7 9" id="KW-0456">Lyase</keyword>
<evidence type="ECO:0000256" key="4">
    <source>
        <dbReference type="ARBA" id="ARBA00022723"/>
    </source>
</evidence>